<dbReference type="AlphaFoldDB" id="A0A8X6T3I7"/>
<keyword evidence="3" id="KW-1185">Reference proteome</keyword>
<proteinExistence type="predicted"/>
<feature type="compositionally biased region" description="Low complexity" evidence="1">
    <location>
        <begin position="46"/>
        <end position="59"/>
    </location>
</feature>
<organism evidence="2 3">
    <name type="scientific">Nephila pilipes</name>
    <name type="common">Giant wood spider</name>
    <name type="synonym">Nephila maculata</name>
    <dbReference type="NCBI Taxonomy" id="299642"/>
    <lineage>
        <taxon>Eukaryota</taxon>
        <taxon>Metazoa</taxon>
        <taxon>Ecdysozoa</taxon>
        <taxon>Arthropoda</taxon>
        <taxon>Chelicerata</taxon>
        <taxon>Arachnida</taxon>
        <taxon>Araneae</taxon>
        <taxon>Araneomorphae</taxon>
        <taxon>Entelegynae</taxon>
        <taxon>Araneoidea</taxon>
        <taxon>Nephilidae</taxon>
        <taxon>Nephila</taxon>
    </lineage>
</organism>
<reference evidence="2" key="1">
    <citation type="submission" date="2020-08" db="EMBL/GenBank/DDBJ databases">
        <title>Multicomponent nature underlies the extraordinary mechanical properties of spider dragline silk.</title>
        <authorList>
            <person name="Kono N."/>
            <person name="Nakamura H."/>
            <person name="Mori M."/>
            <person name="Yoshida Y."/>
            <person name="Ohtoshi R."/>
            <person name="Malay A.D."/>
            <person name="Moran D.A.P."/>
            <person name="Tomita M."/>
            <person name="Numata K."/>
            <person name="Arakawa K."/>
        </authorList>
    </citation>
    <scope>NUCLEOTIDE SEQUENCE</scope>
</reference>
<feature type="region of interest" description="Disordered" evidence="1">
    <location>
        <begin position="34"/>
        <end position="90"/>
    </location>
</feature>
<gene>
    <name evidence="2" type="ORF">NPIL_620321</name>
</gene>
<accession>A0A8X6T3I7</accession>
<comment type="caution">
    <text evidence="2">The sequence shown here is derived from an EMBL/GenBank/DDBJ whole genome shotgun (WGS) entry which is preliminary data.</text>
</comment>
<evidence type="ECO:0000313" key="2">
    <source>
        <dbReference type="EMBL" id="GFS71601.1"/>
    </source>
</evidence>
<protein>
    <submittedName>
        <fullName evidence="2">Uncharacterized protein</fullName>
    </submittedName>
</protein>
<evidence type="ECO:0000256" key="1">
    <source>
        <dbReference type="SAM" id="MobiDB-lite"/>
    </source>
</evidence>
<sequence>MKMRRKMIIPNAEDFFKKPEPVKKDVFKIPNFKKAFKTGKYKRSPPRTNTSRTTSNRRGSNSKRAPSTNARGKTSTNASQRTPTVFYEEP</sequence>
<dbReference type="EMBL" id="BMAW01095747">
    <property type="protein sequence ID" value="GFS71601.1"/>
    <property type="molecule type" value="Genomic_DNA"/>
</dbReference>
<evidence type="ECO:0000313" key="3">
    <source>
        <dbReference type="Proteomes" id="UP000887013"/>
    </source>
</evidence>
<feature type="compositionally biased region" description="Basic residues" evidence="1">
    <location>
        <begin position="34"/>
        <end position="45"/>
    </location>
</feature>
<dbReference type="Proteomes" id="UP000887013">
    <property type="component" value="Unassembled WGS sequence"/>
</dbReference>
<name>A0A8X6T3I7_NEPPI</name>
<feature type="compositionally biased region" description="Polar residues" evidence="1">
    <location>
        <begin position="63"/>
        <end position="83"/>
    </location>
</feature>